<dbReference type="EMBL" id="JAQQEZ010000002">
    <property type="protein sequence ID" value="MFL9999992.1"/>
    <property type="molecule type" value="Genomic_DNA"/>
</dbReference>
<dbReference type="Pfam" id="PF14534">
    <property type="entry name" value="DUF4440"/>
    <property type="match status" value="1"/>
</dbReference>
<accession>A0ABW9AJ32</accession>
<dbReference type="InterPro" id="IPR032710">
    <property type="entry name" value="NTF2-like_dom_sf"/>
</dbReference>
<evidence type="ECO:0000256" key="1">
    <source>
        <dbReference type="SAM" id="SignalP"/>
    </source>
</evidence>
<comment type="caution">
    <text evidence="3">The sequence shown here is derived from an EMBL/GenBank/DDBJ whole genome shotgun (WGS) entry which is preliminary data.</text>
</comment>
<feature type="signal peptide" evidence="1">
    <location>
        <begin position="1"/>
        <end position="21"/>
    </location>
</feature>
<dbReference type="SUPFAM" id="SSF54427">
    <property type="entry name" value="NTF2-like"/>
    <property type="match status" value="1"/>
</dbReference>
<proteinExistence type="predicted"/>
<evidence type="ECO:0000259" key="2">
    <source>
        <dbReference type="Pfam" id="PF14534"/>
    </source>
</evidence>
<dbReference type="Proteomes" id="UP001629230">
    <property type="component" value="Unassembled WGS sequence"/>
</dbReference>
<feature type="chain" id="PRO_5047464513" evidence="1">
    <location>
        <begin position="22"/>
        <end position="173"/>
    </location>
</feature>
<name>A0ABW9AJ32_9BURK</name>
<dbReference type="InterPro" id="IPR011944">
    <property type="entry name" value="Steroid_delta5-4_isomerase"/>
</dbReference>
<keyword evidence="4" id="KW-1185">Reference proteome</keyword>
<evidence type="ECO:0000313" key="3">
    <source>
        <dbReference type="EMBL" id="MFL9999992.1"/>
    </source>
</evidence>
<gene>
    <name evidence="3" type="ORF">PQR57_03065</name>
</gene>
<feature type="domain" description="DUF4440" evidence="2">
    <location>
        <begin position="36"/>
        <end position="150"/>
    </location>
</feature>
<dbReference type="RefSeq" id="WP_408175494.1">
    <property type="nucleotide sequence ID" value="NZ_JAQQEZ010000002.1"/>
</dbReference>
<organism evidence="3 4">
    <name type="scientific">Paraburkholderia dipogonis</name>
    <dbReference type="NCBI Taxonomy" id="1211383"/>
    <lineage>
        <taxon>Bacteria</taxon>
        <taxon>Pseudomonadati</taxon>
        <taxon>Pseudomonadota</taxon>
        <taxon>Betaproteobacteria</taxon>
        <taxon>Burkholderiales</taxon>
        <taxon>Burkholderiaceae</taxon>
        <taxon>Paraburkholderia</taxon>
    </lineage>
</organism>
<protein>
    <submittedName>
        <fullName evidence="3">SgcJ/EcaC family oxidoreductase</fullName>
    </submittedName>
</protein>
<reference evidence="3 4" key="1">
    <citation type="journal article" date="2024" name="Chem. Sci.">
        <title>Discovery of megapolipeptins by genome mining of a Burkholderiales bacteria collection.</title>
        <authorList>
            <person name="Paulo B.S."/>
            <person name="Recchia M.J.J."/>
            <person name="Lee S."/>
            <person name="Fergusson C.H."/>
            <person name="Romanowski S.B."/>
            <person name="Hernandez A."/>
            <person name="Krull N."/>
            <person name="Liu D.Y."/>
            <person name="Cavanagh H."/>
            <person name="Bos A."/>
            <person name="Gray C.A."/>
            <person name="Murphy B.T."/>
            <person name="Linington R.G."/>
            <person name="Eustaquio A.S."/>
        </authorList>
    </citation>
    <scope>NUCLEOTIDE SEQUENCE [LARGE SCALE GENOMIC DNA]</scope>
    <source>
        <strain evidence="3 4">RL17-350-BIC-A</strain>
    </source>
</reference>
<dbReference type="InterPro" id="IPR027843">
    <property type="entry name" value="DUF4440"/>
</dbReference>
<sequence length="173" mass="18620">MWTTSFIAVAAIGFSIGCAQNASMHSTSSLQDESAIKEVIYEMTAGFNSHDAEAATRMYTEDADFVSVRGEEAKGRGEIRKGLAAILSTRARNAALETRNVAIRFIRPDVALVHVTNELSGLMNSDGQTLPAHRERSLRVFVKESGVWRVAAFQNTLAKPFEASSTGQGAAAP</sequence>
<evidence type="ECO:0000313" key="4">
    <source>
        <dbReference type="Proteomes" id="UP001629230"/>
    </source>
</evidence>
<keyword evidence="1" id="KW-0732">Signal</keyword>
<dbReference type="NCBIfam" id="TIGR02246">
    <property type="entry name" value="SgcJ/EcaC family oxidoreductase"/>
    <property type="match status" value="1"/>
</dbReference>
<dbReference type="Gene3D" id="3.10.450.50">
    <property type="match status" value="1"/>
</dbReference>